<dbReference type="PANTHER" id="PTHR30349:SF64">
    <property type="entry name" value="PROPHAGE INTEGRASE INTD-RELATED"/>
    <property type="match status" value="1"/>
</dbReference>
<evidence type="ECO:0000313" key="6">
    <source>
        <dbReference type="Proteomes" id="UP000052991"/>
    </source>
</evidence>
<name>A0A0V8EW07_LACLL</name>
<organism evidence="5 6">
    <name type="scientific">Lactococcus lactis subsp. lactis</name>
    <name type="common">Streptococcus lactis</name>
    <dbReference type="NCBI Taxonomy" id="1360"/>
    <lineage>
        <taxon>Bacteria</taxon>
        <taxon>Bacillati</taxon>
        <taxon>Bacillota</taxon>
        <taxon>Bacilli</taxon>
        <taxon>Lactobacillales</taxon>
        <taxon>Streptococcaceae</taxon>
        <taxon>Lactococcus</taxon>
    </lineage>
</organism>
<dbReference type="Pfam" id="PF14657">
    <property type="entry name" value="Arm-DNA-bind_4"/>
    <property type="match status" value="1"/>
</dbReference>
<keyword evidence="3" id="KW-0233">DNA recombination</keyword>
<keyword evidence="2" id="KW-0238">DNA-binding</keyword>
<comment type="caution">
    <text evidence="5">The sequence shown here is derived from an EMBL/GenBank/DDBJ whole genome shotgun (WGS) entry which is preliminary data.</text>
</comment>
<protein>
    <submittedName>
        <fullName evidence="5">Phage integrase</fullName>
    </submittedName>
</protein>
<accession>A0A0V8EW07</accession>
<dbReference type="InterPro" id="IPR028259">
    <property type="entry name" value="AP2-like_int_N"/>
</dbReference>
<dbReference type="GO" id="GO:0015074">
    <property type="term" value="P:DNA integration"/>
    <property type="evidence" value="ECO:0007669"/>
    <property type="project" value="InterPro"/>
</dbReference>
<dbReference type="InterPro" id="IPR013762">
    <property type="entry name" value="Integrase-like_cat_sf"/>
</dbReference>
<evidence type="ECO:0000313" key="5">
    <source>
        <dbReference type="EMBL" id="KSU29987.1"/>
    </source>
</evidence>
<feature type="domain" description="Tyr recombinase" evidence="4">
    <location>
        <begin position="165"/>
        <end position="369"/>
    </location>
</feature>
<dbReference type="GO" id="GO:0006310">
    <property type="term" value="P:DNA recombination"/>
    <property type="evidence" value="ECO:0007669"/>
    <property type="project" value="UniProtKB-KW"/>
</dbReference>
<dbReference type="GO" id="GO:0003677">
    <property type="term" value="F:DNA binding"/>
    <property type="evidence" value="ECO:0007669"/>
    <property type="project" value="UniProtKB-KW"/>
</dbReference>
<dbReference type="Gene3D" id="1.10.443.10">
    <property type="entry name" value="Intergrase catalytic core"/>
    <property type="match status" value="1"/>
</dbReference>
<dbReference type="EMBL" id="LKLW01000008">
    <property type="protein sequence ID" value="KSU29987.1"/>
    <property type="molecule type" value="Genomic_DNA"/>
</dbReference>
<dbReference type="PROSITE" id="PS51898">
    <property type="entry name" value="TYR_RECOMBINASE"/>
    <property type="match status" value="1"/>
</dbReference>
<proteinExistence type="inferred from homology"/>
<evidence type="ECO:0000256" key="2">
    <source>
        <dbReference type="ARBA" id="ARBA00023125"/>
    </source>
</evidence>
<dbReference type="Proteomes" id="UP000052991">
    <property type="component" value="Unassembled WGS sequence"/>
</dbReference>
<evidence type="ECO:0000256" key="3">
    <source>
        <dbReference type="ARBA" id="ARBA00023172"/>
    </source>
</evidence>
<dbReference type="AlphaFoldDB" id="A0A0V8EW07"/>
<evidence type="ECO:0000259" key="4">
    <source>
        <dbReference type="PROSITE" id="PS51898"/>
    </source>
</evidence>
<reference evidence="6" key="1">
    <citation type="submission" date="2015-10" db="EMBL/GenBank/DDBJ databases">
        <title>Draft Genome Sequences of 11 Lactococcus lactis subspecies cremoris strains.</title>
        <authorList>
            <person name="Wels M."/>
            <person name="Backus L."/>
            <person name="Boekhorst J."/>
            <person name="Dijkstra A."/>
            <person name="Beerthuizen M."/>
            <person name="Kelly W."/>
            <person name="Siezen R."/>
            <person name="Bachmann H."/>
            <person name="Van Hijum S."/>
        </authorList>
    </citation>
    <scope>NUCLEOTIDE SEQUENCE [LARGE SCALE GENOMIC DNA]</scope>
    <source>
        <strain evidence="6">N42</strain>
    </source>
</reference>
<comment type="similarity">
    <text evidence="1">Belongs to the 'phage' integrase family.</text>
</comment>
<dbReference type="InterPro" id="IPR002104">
    <property type="entry name" value="Integrase_catalytic"/>
</dbReference>
<dbReference type="InterPro" id="IPR050090">
    <property type="entry name" value="Tyrosine_recombinase_XerCD"/>
</dbReference>
<dbReference type="Gene3D" id="1.10.150.130">
    <property type="match status" value="1"/>
</dbReference>
<sequence>MARYIKRGKVWQYEISYKDTDGKYKKLRKSGFPKKADAISEAGEIEANLAKGFYTVSQDILLTDHFKQWIEIFKKGKVSDGTYRKYLYTLSVLKKHFSTATIKTMNRVKYQEMLNEFAEGHSDSSVKQINVHVRASLENLLDDFIIKNDFTKGAISKGGKGTKSAELKYLDFQDFTKLIAFAKEKINPIYSSSFMIYIAAMTGMRFSELLGLTWDNVDFEKGQIYVKRTWDIYKNNFAPTKNDQSVRFLAIDSSTLQVMINYKEQQEKLLKRLEIEPEHPFVFYNIKNGLITNNSLNKQLRNMCKKLGFKKIITCHGLRHTHASTMLYKGINILYVSKRLGHSSLNVTMSVYSHILKELEEKDNENIKKIFSEINNK</sequence>
<dbReference type="PATRIC" id="fig|1360.116.peg.502"/>
<dbReference type="InterPro" id="IPR010998">
    <property type="entry name" value="Integrase_recombinase_N"/>
</dbReference>
<dbReference type="RefSeq" id="WP_058212461.1">
    <property type="nucleotide sequence ID" value="NZ_JABRBQ010000003.1"/>
</dbReference>
<dbReference type="CDD" id="cd01189">
    <property type="entry name" value="INT_ICEBs1_C_like"/>
    <property type="match status" value="1"/>
</dbReference>
<evidence type="ECO:0000256" key="1">
    <source>
        <dbReference type="ARBA" id="ARBA00008857"/>
    </source>
</evidence>
<dbReference type="SUPFAM" id="SSF56349">
    <property type="entry name" value="DNA breaking-rejoining enzymes"/>
    <property type="match status" value="1"/>
</dbReference>
<dbReference type="PANTHER" id="PTHR30349">
    <property type="entry name" value="PHAGE INTEGRASE-RELATED"/>
    <property type="match status" value="1"/>
</dbReference>
<dbReference type="Pfam" id="PF00589">
    <property type="entry name" value="Phage_integrase"/>
    <property type="match status" value="1"/>
</dbReference>
<gene>
    <name evidence="5" type="ORF">N42_0373</name>
</gene>
<dbReference type="InterPro" id="IPR011010">
    <property type="entry name" value="DNA_brk_join_enz"/>
</dbReference>